<evidence type="ECO:0000256" key="1">
    <source>
        <dbReference type="SAM" id="Coils"/>
    </source>
</evidence>
<sequence length="263" mass="29471">MVVDTYIEQARTRARSEQEAITEMRDAYEAFINRVQKLQSEQTPSSMAGLTTAGGVTHLSADASNTDGCRPVRKAFAETIRPHSVADLDENESLLETICEEFTDTIAVALAPTTEASFTPDLKRMVLTEAQSRRAEATALRKALEREEAHLDEADGAVDDIITWIVDANETPLTDLGFDALQQRHETLASHRDYCKEVGRDRQEFFQKTTNNGVDAGVRHKSLMPYLYQDFPVDHPVLATVTTLDETCQECQRTVRDHLVRRG</sequence>
<dbReference type="Proteomes" id="UP000011572">
    <property type="component" value="Unassembled WGS sequence"/>
</dbReference>
<name>M0DVP7_9EURY</name>
<gene>
    <name evidence="3" type="ORF">C473_00427</name>
</gene>
<dbReference type="RefSeq" id="WP_007344043.1">
    <property type="nucleotide sequence ID" value="NZ_AOIW01000009.1"/>
</dbReference>
<comment type="caution">
    <text evidence="3">The sequence shown here is derived from an EMBL/GenBank/DDBJ whole genome shotgun (WGS) entry which is preliminary data.</text>
</comment>
<feature type="domain" description="DUF7260" evidence="2">
    <location>
        <begin position="5"/>
        <end position="252"/>
    </location>
</feature>
<evidence type="ECO:0000313" key="4">
    <source>
        <dbReference type="Proteomes" id="UP000011572"/>
    </source>
</evidence>
<evidence type="ECO:0000259" key="2">
    <source>
        <dbReference type="Pfam" id="PF23921"/>
    </source>
</evidence>
<dbReference type="InterPro" id="IPR055684">
    <property type="entry name" value="DUF7260"/>
</dbReference>
<organism evidence="3 4">
    <name type="scientific">Halorubrum distributum JCM 10247</name>
    <dbReference type="NCBI Taxonomy" id="1227486"/>
    <lineage>
        <taxon>Archaea</taxon>
        <taxon>Methanobacteriati</taxon>
        <taxon>Methanobacteriota</taxon>
        <taxon>Stenosarchaea group</taxon>
        <taxon>Halobacteria</taxon>
        <taxon>Halobacteriales</taxon>
        <taxon>Haloferacaceae</taxon>
        <taxon>Halorubrum</taxon>
        <taxon>Halorubrum distributum group</taxon>
    </lineage>
</organism>
<dbReference type="EMBL" id="AOIW01000009">
    <property type="protein sequence ID" value="ELZ38189.1"/>
    <property type="molecule type" value="Genomic_DNA"/>
</dbReference>
<feature type="coiled-coil region" evidence="1">
    <location>
        <begin position="127"/>
        <end position="154"/>
    </location>
</feature>
<protein>
    <recommendedName>
        <fullName evidence="2">DUF7260 domain-containing protein</fullName>
    </recommendedName>
</protein>
<proteinExistence type="predicted"/>
<accession>M0DVP7</accession>
<dbReference type="Pfam" id="PF23921">
    <property type="entry name" value="DUF7260"/>
    <property type="match status" value="1"/>
</dbReference>
<dbReference type="PATRIC" id="fig|1227486.3.peg.58"/>
<reference evidence="3 4" key="1">
    <citation type="journal article" date="2014" name="PLoS Genet.">
        <title>Phylogenetically driven sequencing of extremely halophilic archaea reveals strategies for static and dynamic osmo-response.</title>
        <authorList>
            <person name="Becker E.A."/>
            <person name="Seitzer P.M."/>
            <person name="Tritt A."/>
            <person name="Larsen D."/>
            <person name="Krusor M."/>
            <person name="Yao A.I."/>
            <person name="Wu D."/>
            <person name="Madern D."/>
            <person name="Eisen J.A."/>
            <person name="Darling A.E."/>
            <person name="Facciotti M.T."/>
        </authorList>
    </citation>
    <scope>NUCLEOTIDE SEQUENCE [LARGE SCALE GENOMIC DNA]</scope>
    <source>
        <strain evidence="3 4">JCM 10247</strain>
    </source>
</reference>
<keyword evidence="1" id="KW-0175">Coiled coil</keyword>
<evidence type="ECO:0000313" key="3">
    <source>
        <dbReference type="EMBL" id="ELZ38189.1"/>
    </source>
</evidence>
<feature type="coiled-coil region" evidence="1">
    <location>
        <begin position="7"/>
        <end position="41"/>
    </location>
</feature>
<dbReference type="AlphaFoldDB" id="M0DVP7"/>